<dbReference type="EMBL" id="NJHN03000017">
    <property type="protein sequence ID" value="KAH9425606.1"/>
    <property type="molecule type" value="Genomic_DNA"/>
</dbReference>
<dbReference type="Proteomes" id="UP000887458">
    <property type="component" value="Unassembled WGS sequence"/>
</dbReference>
<comment type="caution">
    <text evidence="1">The sequence shown here is derived from an EMBL/GenBank/DDBJ whole genome shotgun (WGS) entry which is preliminary data.</text>
</comment>
<sequence>MNETTLNNIFLIDKYDRYKTTFIGVGEYCWMIQSYHKQCRMWSMCYVSNDFLTVENVEAK</sequence>
<reference evidence="1 2" key="1">
    <citation type="journal article" date="2018" name="J. Allergy Clin. Immunol.">
        <title>High-quality assembly of Dermatophagoides pteronyssinus genome and transcriptome reveals a wide range of novel allergens.</title>
        <authorList>
            <person name="Liu X.Y."/>
            <person name="Yang K.Y."/>
            <person name="Wang M.Q."/>
            <person name="Kwok J.S."/>
            <person name="Zeng X."/>
            <person name="Yang Z."/>
            <person name="Xiao X.J."/>
            <person name="Lau C.P."/>
            <person name="Li Y."/>
            <person name="Huang Z.M."/>
            <person name="Ba J.G."/>
            <person name="Yim A.K."/>
            <person name="Ouyang C.Y."/>
            <person name="Ngai S.M."/>
            <person name="Chan T.F."/>
            <person name="Leung E.L."/>
            <person name="Liu L."/>
            <person name="Liu Z.G."/>
            <person name="Tsui S.K."/>
        </authorList>
    </citation>
    <scope>NUCLEOTIDE SEQUENCE [LARGE SCALE GENOMIC DNA]</scope>
    <source>
        <strain evidence="1">Derp</strain>
    </source>
</reference>
<accession>A0ABQ8JTH0</accession>
<keyword evidence="2" id="KW-1185">Reference proteome</keyword>
<gene>
    <name evidence="1" type="ORF">DERP_004820</name>
</gene>
<proteinExistence type="predicted"/>
<evidence type="ECO:0000313" key="1">
    <source>
        <dbReference type="EMBL" id="KAH9425606.1"/>
    </source>
</evidence>
<evidence type="ECO:0000313" key="2">
    <source>
        <dbReference type="Proteomes" id="UP000887458"/>
    </source>
</evidence>
<protein>
    <submittedName>
        <fullName evidence="1">Uncharacterized protein</fullName>
    </submittedName>
</protein>
<organism evidence="1 2">
    <name type="scientific">Dermatophagoides pteronyssinus</name>
    <name type="common">European house dust mite</name>
    <dbReference type="NCBI Taxonomy" id="6956"/>
    <lineage>
        <taxon>Eukaryota</taxon>
        <taxon>Metazoa</taxon>
        <taxon>Ecdysozoa</taxon>
        <taxon>Arthropoda</taxon>
        <taxon>Chelicerata</taxon>
        <taxon>Arachnida</taxon>
        <taxon>Acari</taxon>
        <taxon>Acariformes</taxon>
        <taxon>Sarcoptiformes</taxon>
        <taxon>Astigmata</taxon>
        <taxon>Psoroptidia</taxon>
        <taxon>Analgoidea</taxon>
        <taxon>Pyroglyphidae</taxon>
        <taxon>Dermatophagoidinae</taxon>
        <taxon>Dermatophagoides</taxon>
    </lineage>
</organism>
<name>A0ABQ8JTH0_DERPT</name>
<reference evidence="1 2" key="2">
    <citation type="journal article" date="2022" name="Mol. Biol. Evol.">
        <title>Comparative Genomics Reveals Insights into the Divergent Evolution of Astigmatic Mites and Household Pest Adaptations.</title>
        <authorList>
            <person name="Xiong Q."/>
            <person name="Wan A.T."/>
            <person name="Liu X."/>
            <person name="Fung C.S."/>
            <person name="Xiao X."/>
            <person name="Malainual N."/>
            <person name="Hou J."/>
            <person name="Wang L."/>
            <person name="Wang M."/>
            <person name="Yang K.Y."/>
            <person name="Cui Y."/>
            <person name="Leung E.L."/>
            <person name="Nong W."/>
            <person name="Shin S.K."/>
            <person name="Au S.W."/>
            <person name="Jeong K.Y."/>
            <person name="Chew F.T."/>
            <person name="Hui J.H."/>
            <person name="Leung T.F."/>
            <person name="Tungtrongchitr A."/>
            <person name="Zhong N."/>
            <person name="Liu Z."/>
            <person name="Tsui S.K."/>
        </authorList>
    </citation>
    <scope>NUCLEOTIDE SEQUENCE [LARGE SCALE GENOMIC DNA]</scope>
    <source>
        <strain evidence="1">Derp</strain>
    </source>
</reference>